<name>A0A832IAJ9_UNCEI</name>
<dbReference type="InterPro" id="IPR036280">
    <property type="entry name" value="Multihaem_cyt_sf"/>
</dbReference>
<dbReference type="Gene3D" id="1.20.950.20">
    <property type="entry name" value="Transmembrane di-heme cytochromes, Chain C"/>
    <property type="match status" value="1"/>
</dbReference>
<dbReference type="GO" id="GO:0022904">
    <property type="term" value="P:respiratory electron transport chain"/>
    <property type="evidence" value="ECO:0007669"/>
    <property type="project" value="InterPro"/>
</dbReference>
<feature type="transmembrane region" description="Helical" evidence="8">
    <location>
        <begin position="753"/>
        <end position="771"/>
    </location>
</feature>
<feature type="region of interest" description="Disordered" evidence="7">
    <location>
        <begin position="1"/>
        <end position="63"/>
    </location>
</feature>
<comment type="caution">
    <text evidence="10">The sequence shown here is derived from an EMBL/GenBank/DDBJ whole genome shotgun (WGS) entry which is preliminary data.</text>
</comment>
<keyword evidence="6 8" id="KW-0472">Membrane</keyword>
<accession>A0A832IAJ9</accession>
<evidence type="ECO:0000259" key="9">
    <source>
        <dbReference type="Pfam" id="PF01292"/>
    </source>
</evidence>
<feature type="transmembrane region" description="Helical" evidence="8">
    <location>
        <begin position="713"/>
        <end position="733"/>
    </location>
</feature>
<dbReference type="SUPFAM" id="SSF48695">
    <property type="entry name" value="Multiheme cytochromes"/>
    <property type="match status" value="1"/>
</dbReference>
<keyword evidence="2" id="KW-1003">Cell membrane</keyword>
<feature type="domain" description="Cytochrome b561 bacterial/Ni-hydrogenase" evidence="9">
    <location>
        <begin position="596"/>
        <end position="772"/>
    </location>
</feature>
<feature type="transmembrane region" description="Helical" evidence="8">
    <location>
        <begin position="606"/>
        <end position="625"/>
    </location>
</feature>
<dbReference type="InterPro" id="IPR051829">
    <property type="entry name" value="Multiheme_Cytochr_ET"/>
</dbReference>
<dbReference type="PANTHER" id="PTHR35038:SF6">
    <property type="entry name" value="SURFACE LOCALIZED DECAHEME CYTOCHROME C LIPOPROTEIN"/>
    <property type="match status" value="1"/>
</dbReference>
<dbReference type="GO" id="GO:0005886">
    <property type="term" value="C:plasma membrane"/>
    <property type="evidence" value="ECO:0007669"/>
    <property type="project" value="UniProtKB-SubCell"/>
</dbReference>
<evidence type="ECO:0000256" key="4">
    <source>
        <dbReference type="ARBA" id="ARBA00022729"/>
    </source>
</evidence>
<keyword evidence="3 8" id="KW-0812">Transmembrane</keyword>
<evidence type="ECO:0000256" key="6">
    <source>
        <dbReference type="ARBA" id="ARBA00023136"/>
    </source>
</evidence>
<evidence type="ECO:0000256" key="1">
    <source>
        <dbReference type="ARBA" id="ARBA00004651"/>
    </source>
</evidence>
<proteinExistence type="predicted"/>
<dbReference type="AlphaFoldDB" id="A0A832IAJ9"/>
<dbReference type="PANTHER" id="PTHR35038">
    <property type="entry name" value="DISSIMILATORY SULFITE REDUCTASE SIRA"/>
    <property type="match status" value="1"/>
</dbReference>
<keyword evidence="5 8" id="KW-1133">Transmembrane helix</keyword>
<evidence type="ECO:0000256" key="3">
    <source>
        <dbReference type="ARBA" id="ARBA00022692"/>
    </source>
</evidence>
<dbReference type="Gene3D" id="1.10.780.10">
    <property type="entry name" value="Hydroxylamine Oxidoreductase, Chain A, domain 1"/>
    <property type="match status" value="2"/>
</dbReference>
<dbReference type="EMBL" id="DSQF01000018">
    <property type="protein sequence ID" value="HGZ43512.1"/>
    <property type="molecule type" value="Genomic_DNA"/>
</dbReference>
<organism evidence="10">
    <name type="scientific">Eiseniibacteriota bacterium</name>
    <dbReference type="NCBI Taxonomy" id="2212470"/>
    <lineage>
        <taxon>Bacteria</taxon>
        <taxon>Candidatus Eiseniibacteriota</taxon>
    </lineage>
</organism>
<keyword evidence="4" id="KW-0732">Signal</keyword>
<protein>
    <submittedName>
        <fullName evidence="10">Cytochrome B</fullName>
    </submittedName>
</protein>
<evidence type="ECO:0000256" key="8">
    <source>
        <dbReference type="SAM" id="Phobius"/>
    </source>
</evidence>
<dbReference type="SUPFAM" id="SSF81342">
    <property type="entry name" value="Transmembrane di-heme cytochromes"/>
    <property type="match status" value="1"/>
</dbReference>
<sequence>MSPDSLAGSATREPAPSGLSTTVAPAPRGLQGGPPRGAARRCRDGPCHARSPNFSTPVRGVSRRRQRSCLSLARLLQTSAVPFPRGPDPLPSVEHAMKAHDRSLPAPPEPSPAAGADSVLRAFAVAAAALALTLALTAAPAARAAAQDAGDETCMMCHANADLAREGGNRGSVHVKLDEVRRSAHGRLSCVSCHPGAAGDMPHAPNLPDVQCAACHADAAKAVAGRPHGGVGGKGAANCESCHGTHAVRPAAAMGREACAACHADVAAAYGASLHAQALARGDNEASTCKDCHGATHEVRSHRDPESPVAHGNLVKTCARCHNDQALVERRKITIPAAVQLYQNSVHGRSTNPGAATCSDCHESHALLKATDPRSSVYRTHIPATCGKCHAKELAAYTTGIHGQALERGVTKTPVCTDCHGEHQIRGPHDRTSPVASGSSVTRTCASCHDATGIRETFGLPAGRLSSYQDSFHGLAARGGSPVVADCASCHGYHDVLPSSDERSMIHAKNLEATCGKCHPGAGARFAQGRVHVAMARAEEPVLWWIRTIYLWLIGATIGGMALHQGAHFVRHMRQRYRAQFERRAEHAPSGRWYERMTVAERWQHGVLAVSFFTLVYTGFALKFPEHWLFAWFARLETGYALRSWVHRGAAIAMVGVSLFHVGYLFTPRGRRLLADLLPKLSDARDVVENGLYLAGLRRHPPKMPRFSYIEKAEYWALVWGTVVMTVTGVVLWFQNQTLRMFDLWVFDAATLIHYYEAWLAFLAIVVWHLYQNIANPEVYPMNWTWLHGRISEEQLQHEHGGLWEEMQAEIRAREEAEARARLEAERAAQAGGPAPAGT</sequence>
<reference evidence="10" key="1">
    <citation type="journal article" date="2020" name="mSystems">
        <title>Genome- and Community-Level Interaction Insights into Carbon Utilization and Element Cycling Functions of Hydrothermarchaeota in Hydrothermal Sediment.</title>
        <authorList>
            <person name="Zhou Z."/>
            <person name="Liu Y."/>
            <person name="Xu W."/>
            <person name="Pan J."/>
            <person name="Luo Z.H."/>
            <person name="Li M."/>
        </authorList>
    </citation>
    <scope>NUCLEOTIDE SEQUENCE [LARGE SCALE GENOMIC DNA]</scope>
    <source>
        <strain evidence="10">SpSt-381</strain>
    </source>
</reference>
<dbReference type="InterPro" id="IPR016174">
    <property type="entry name" value="Di-haem_cyt_TM"/>
</dbReference>
<dbReference type="GO" id="GO:0016491">
    <property type="term" value="F:oxidoreductase activity"/>
    <property type="evidence" value="ECO:0007669"/>
    <property type="project" value="TreeGrafter"/>
</dbReference>
<evidence type="ECO:0000256" key="2">
    <source>
        <dbReference type="ARBA" id="ARBA00022475"/>
    </source>
</evidence>
<dbReference type="Gene3D" id="3.90.10.10">
    <property type="entry name" value="Cytochrome C3"/>
    <property type="match status" value="1"/>
</dbReference>
<evidence type="ECO:0000256" key="5">
    <source>
        <dbReference type="ARBA" id="ARBA00022989"/>
    </source>
</evidence>
<dbReference type="GO" id="GO:0009055">
    <property type="term" value="F:electron transfer activity"/>
    <property type="evidence" value="ECO:0007669"/>
    <property type="project" value="InterPro"/>
</dbReference>
<dbReference type="InterPro" id="IPR011577">
    <property type="entry name" value="Cyt_b561_bac/Ni-Hgenase"/>
</dbReference>
<comment type="subcellular location">
    <subcellularLocation>
        <location evidence="1">Cell membrane</location>
        <topology evidence="1">Multi-pass membrane protein</topology>
    </subcellularLocation>
</comment>
<evidence type="ECO:0000256" key="7">
    <source>
        <dbReference type="SAM" id="MobiDB-lite"/>
    </source>
</evidence>
<feature type="transmembrane region" description="Helical" evidence="8">
    <location>
        <begin position="549"/>
        <end position="570"/>
    </location>
</feature>
<evidence type="ECO:0000313" key="10">
    <source>
        <dbReference type="EMBL" id="HGZ43512.1"/>
    </source>
</evidence>
<gene>
    <name evidence="10" type="ORF">ENR23_08820</name>
</gene>
<feature type="transmembrane region" description="Helical" evidence="8">
    <location>
        <begin position="645"/>
        <end position="666"/>
    </location>
</feature>
<dbReference type="Pfam" id="PF01292">
    <property type="entry name" value="Ni_hydr_CYTB"/>
    <property type="match status" value="1"/>
</dbReference>